<dbReference type="Proteomes" id="UP000557204">
    <property type="component" value="Unassembled WGS sequence"/>
</dbReference>
<dbReference type="GO" id="GO:0016787">
    <property type="term" value="F:hydrolase activity"/>
    <property type="evidence" value="ECO:0007669"/>
    <property type="project" value="UniProtKB-KW"/>
</dbReference>
<name>A0A849K2U0_9MICO</name>
<keyword evidence="3" id="KW-1185">Reference proteome</keyword>
<dbReference type="RefSeq" id="WP_171246137.1">
    <property type="nucleotide sequence ID" value="NZ_JABFAJ010000006.1"/>
</dbReference>
<evidence type="ECO:0000313" key="2">
    <source>
        <dbReference type="EMBL" id="NNU26620.1"/>
    </source>
</evidence>
<sequence>MATTTRTLDLPGATVTYDVREPAHDGGHAPLLVVGNPMAADGFDQLVPALDDRLVVTYDPRGTGRSRPVAADAQLTVDRHGEDLHAVARAVGPGPFDVFGSSGGAAAALAWAAGHPGEVRRLVAHEPPLTALLADRDVAVRAQADIVDTYRRAGFGPAMAKFLRLVFATEPLTEDFLDQPDPDPAEFGLPTEDDGRRDDLLLGTSLAVMPVWEPPLESLRAATRAGGLQVLPAVGAGSPPGEMAYRGAVALAEALDVPVVVFPGDHGGFARHEWAPDNDPAAFATRLREVLAC</sequence>
<feature type="domain" description="AB hydrolase-1" evidence="1">
    <location>
        <begin position="31"/>
        <end position="176"/>
    </location>
</feature>
<dbReference type="PANTHER" id="PTHR43798:SF33">
    <property type="entry name" value="HYDROLASE, PUTATIVE (AFU_ORTHOLOGUE AFUA_2G14860)-RELATED"/>
    <property type="match status" value="1"/>
</dbReference>
<comment type="caution">
    <text evidence="2">The sequence shown here is derived from an EMBL/GenBank/DDBJ whole genome shotgun (WGS) entry which is preliminary data.</text>
</comment>
<dbReference type="Pfam" id="PF00561">
    <property type="entry name" value="Abhydrolase_1"/>
    <property type="match status" value="1"/>
</dbReference>
<organism evidence="2 3">
    <name type="scientific">Isoptericola sediminis</name>
    <dbReference type="NCBI Taxonomy" id="2733572"/>
    <lineage>
        <taxon>Bacteria</taxon>
        <taxon>Bacillati</taxon>
        <taxon>Actinomycetota</taxon>
        <taxon>Actinomycetes</taxon>
        <taxon>Micrococcales</taxon>
        <taxon>Promicromonosporaceae</taxon>
        <taxon>Isoptericola</taxon>
    </lineage>
</organism>
<dbReference type="AlphaFoldDB" id="A0A849K2U0"/>
<evidence type="ECO:0000259" key="1">
    <source>
        <dbReference type="Pfam" id="PF00561"/>
    </source>
</evidence>
<dbReference type="EMBL" id="JABFAJ010000006">
    <property type="protein sequence ID" value="NNU26620.1"/>
    <property type="molecule type" value="Genomic_DNA"/>
</dbReference>
<proteinExistence type="predicted"/>
<dbReference type="GO" id="GO:0016020">
    <property type="term" value="C:membrane"/>
    <property type="evidence" value="ECO:0007669"/>
    <property type="project" value="TreeGrafter"/>
</dbReference>
<reference evidence="2 3" key="1">
    <citation type="submission" date="2020-05" db="EMBL/GenBank/DDBJ databases">
        <title>Genome sequence of Isoptericola sp. JC619 isolated from Chilika lagoon, India.</title>
        <authorList>
            <person name="Kumar D."/>
            <person name="Appam K."/>
            <person name="Gandham S."/>
            <person name="Uppada J."/>
            <person name="Sasikala C."/>
            <person name="Venkata Ramana C."/>
        </authorList>
    </citation>
    <scope>NUCLEOTIDE SEQUENCE [LARGE SCALE GENOMIC DNA]</scope>
    <source>
        <strain evidence="2 3">JC619</strain>
    </source>
</reference>
<keyword evidence="2" id="KW-0378">Hydrolase</keyword>
<protein>
    <submittedName>
        <fullName evidence="2">Alpha/beta fold hydrolase</fullName>
    </submittedName>
</protein>
<dbReference type="InterPro" id="IPR000073">
    <property type="entry name" value="AB_hydrolase_1"/>
</dbReference>
<dbReference type="InterPro" id="IPR029058">
    <property type="entry name" value="AB_hydrolase_fold"/>
</dbReference>
<dbReference type="Gene3D" id="3.40.50.1820">
    <property type="entry name" value="alpha/beta hydrolase"/>
    <property type="match status" value="1"/>
</dbReference>
<evidence type="ECO:0000313" key="3">
    <source>
        <dbReference type="Proteomes" id="UP000557204"/>
    </source>
</evidence>
<dbReference type="PANTHER" id="PTHR43798">
    <property type="entry name" value="MONOACYLGLYCEROL LIPASE"/>
    <property type="match status" value="1"/>
</dbReference>
<dbReference type="InterPro" id="IPR050266">
    <property type="entry name" value="AB_hydrolase_sf"/>
</dbReference>
<accession>A0A849K2U0</accession>
<dbReference type="SUPFAM" id="SSF53474">
    <property type="entry name" value="alpha/beta-Hydrolases"/>
    <property type="match status" value="1"/>
</dbReference>
<gene>
    <name evidence="2" type="ORF">HLI28_03570</name>
</gene>